<proteinExistence type="inferred from homology"/>
<keyword evidence="6" id="KW-0100">Branched-chain amino acid biosynthesis</keyword>
<accession>A0A1W1VJY1</accession>
<comment type="pathway">
    <text evidence="6">Amino-acid biosynthesis; L-leucine biosynthesis; L-leucine from 3-methyl-2-oxobutanoate: step 2/4.</text>
</comment>
<dbReference type="Proteomes" id="UP000192569">
    <property type="component" value="Chromosome I"/>
</dbReference>
<comment type="subunit">
    <text evidence="6">Heterodimer of LeuC and LeuD.</text>
</comment>
<comment type="similarity">
    <text evidence="6">Belongs to the aconitase/IPM isomerase family. LeuC type 2 subfamily.</text>
</comment>
<dbReference type="CDD" id="cd01583">
    <property type="entry name" value="IPMI"/>
    <property type="match status" value="1"/>
</dbReference>
<evidence type="ECO:0000256" key="3">
    <source>
        <dbReference type="ARBA" id="ARBA00023004"/>
    </source>
</evidence>
<name>A0A1W1VJY1_9FIRM</name>
<evidence type="ECO:0000313" key="9">
    <source>
        <dbReference type="Proteomes" id="UP000192569"/>
    </source>
</evidence>
<keyword evidence="6" id="KW-0028">Amino-acid biosynthesis</keyword>
<evidence type="ECO:0000256" key="5">
    <source>
        <dbReference type="ARBA" id="ARBA00023239"/>
    </source>
</evidence>
<dbReference type="PANTHER" id="PTHR43822:SF2">
    <property type="entry name" value="HOMOACONITASE, MITOCHONDRIAL"/>
    <property type="match status" value="1"/>
</dbReference>
<evidence type="ECO:0000256" key="6">
    <source>
        <dbReference type="HAMAP-Rule" id="MF_01027"/>
    </source>
</evidence>
<keyword evidence="4 6" id="KW-0411">Iron-sulfur</keyword>
<feature type="binding site" evidence="6">
    <location>
        <position position="364"/>
    </location>
    <ligand>
        <name>[4Fe-4S] cluster</name>
        <dbReference type="ChEBI" id="CHEBI:49883"/>
    </ligand>
</feature>
<feature type="binding site" evidence="6">
    <location>
        <position position="361"/>
    </location>
    <ligand>
        <name>[4Fe-4S] cluster</name>
        <dbReference type="ChEBI" id="CHEBI:49883"/>
    </ligand>
</feature>
<gene>
    <name evidence="6" type="primary">leuC</name>
    <name evidence="8" type="ORF">SAMN00808754_0888</name>
</gene>
<dbReference type="EMBL" id="LT838272">
    <property type="protein sequence ID" value="SMB93626.1"/>
    <property type="molecule type" value="Genomic_DNA"/>
</dbReference>
<dbReference type="GO" id="GO:0009098">
    <property type="term" value="P:L-leucine biosynthetic process"/>
    <property type="evidence" value="ECO:0007669"/>
    <property type="project" value="UniProtKB-UniRule"/>
</dbReference>
<protein>
    <recommendedName>
        <fullName evidence="6">3-isopropylmalate dehydratase large subunit</fullName>
        <ecNumber evidence="6">4.2.1.33</ecNumber>
    </recommendedName>
    <alternativeName>
        <fullName evidence="6">Alpha-IPM isomerase</fullName>
        <shortName evidence="6">IPMI</shortName>
    </alternativeName>
    <alternativeName>
        <fullName evidence="6">Isopropylmalate isomerase</fullName>
    </alternativeName>
</protein>
<dbReference type="NCBIfam" id="NF001614">
    <property type="entry name" value="PRK00402.1"/>
    <property type="match status" value="1"/>
</dbReference>
<dbReference type="OrthoDB" id="9764318at2"/>
<evidence type="ECO:0000259" key="7">
    <source>
        <dbReference type="Pfam" id="PF00330"/>
    </source>
</evidence>
<comment type="function">
    <text evidence="6">Catalyzes the isomerization between 2-isopropylmalate and 3-isopropylmalate, via the formation of 2-isopropylmaleate.</text>
</comment>
<dbReference type="GO" id="GO:0051539">
    <property type="term" value="F:4 iron, 4 sulfur cluster binding"/>
    <property type="evidence" value="ECO:0007669"/>
    <property type="project" value="UniProtKB-KW"/>
</dbReference>
<keyword evidence="6" id="KW-0432">Leucine biosynthesis</keyword>
<dbReference type="InterPro" id="IPR050067">
    <property type="entry name" value="IPM_dehydratase_rel_enz"/>
</dbReference>
<keyword evidence="5 6" id="KW-0456">Lyase</keyword>
<dbReference type="PANTHER" id="PTHR43822">
    <property type="entry name" value="HOMOACONITASE, MITOCHONDRIAL-RELATED"/>
    <property type="match status" value="1"/>
</dbReference>
<feature type="domain" description="Aconitase/3-isopropylmalate dehydratase large subunit alpha/beta/alpha" evidence="7">
    <location>
        <begin position="8"/>
        <end position="412"/>
    </location>
</feature>
<dbReference type="InterPro" id="IPR033941">
    <property type="entry name" value="IPMI_cat"/>
</dbReference>
<comment type="cofactor">
    <cofactor evidence="6">
        <name>[4Fe-4S] cluster</name>
        <dbReference type="ChEBI" id="CHEBI:49883"/>
    </cofactor>
    <text evidence="6">Binds 1 [4Fe-4S] cluster per subunit.</text>
</comment>
<dbReference type="STRING" id="698762.SAMN00808754_0888"/>
<dbReference type="InterPro" id="IPR001030">
    <property type="entry name" value="Acoase/IPM_deHydtase_lsu_aba"/>
</dbReference>
<keyword evidence="3 6" id="KW-0408">Iron</keyword>
<comment type="catalytic activity">
    <reaction evidence="6">
        <text>(2R,3S)-3-isopropylmalate = (2S)-2-isopropylmalate</text>
        <dbReference type="Rhea" id="RHEA:32287"/>
        <dbReference type="ChEBI" id="CHEBI:1178"/>
        <dbReference type="ChEBI" id="CHEBI:35121"/>
        <dbReference type="EC" id="4.2.1.33"/>
    </reaction>
</comment>
<dbReference type="NCBIfam" id="TIGR02086">
    <property type="entry name" value="IPMI_arch"/>
    <property type="match status" value="1"/>
</dbReference>
<evidence type="ECO:0000313" key="8">
    <source>
        <dbReference type="EMBL" id="SMB93626.1"/>
    </source>
</evidence>
<dbReference type="GO" id="GO:0003861">
    <property type="term" value="F:3-isopropylmalate dehydratase activity"/>
    <property type="evidence" value="ECO:0007669"/>
    <property type="project" value="UniProtKB-UniRule"/>
</dbReference>
<evidence type="ECO:0000256" key="2">
    <source>
        <dbReference type="ARBA" id="ARBA00022723"/>
    </source>
</evidence>
<sequence length="421" mass="45565">MEQTITEKILARAAGQEKVSPGQIIEAQVDLVMIHDHQGPLTLLEFARLPVKKVWDPEKIVIVLDHRTPSQTPQAAKNHRALRDFARSQEIKYFYDIGEGICHDLLVENGHIVPGMVLVATDSHTITAGALGAFATGVGSSEMASIFARGKLWFRVPESVEIQLEGELPPGVYGKDVALYLLKTVKAGGLDYKALEFRGKGVKNLSLDSRLTLCNMALEMGAKNAIFEPDEITLDYLRNRTAKKFSVIKSDPGACYTCTIKIHLNTLEPLIAEPHSPDNVRPAQEIEKENIKVDQAVIGTCTGGRYEDLNVAAYILKGKKIAPGVRLLVVPATRSLWLKASKEGLLDIFIEAGAIVSYPCCGPCGAYGMGALAPGETCITTGSRNFIARLGSPEGKIYLANTATVAASALVGKIVDPRSYL</sequence>
<keyword evidence="1 6" id="KW-0004">4Fe-4S</keyword>
<organism evidence="8 9">
    <name type="scientific">Thermanaeromonas toyohensis ToBE</name>
    <dbReference type="NCBI Taxonomy" id="698762"/>
    <lineage>
        <taxon>Bacteria</taxon>
        <taxon>Bacillati</taxon>
        <taxon>Bacillota</taxon>
        <taxon>Clostridia</taxon>
        <taxon>Neomoorellales</taxon>
        <taxon>Neomoorellaceae</taxon>
        <taxon>Thermanaeromonas</taxon>
    </lineage>
</organism>
<dbReference type="SUPFAM" id="SSF53732">
    <property type="entry name" value="Aconitase iron-sulfur domain"/>
    <property type="match status" value="1"/>
</dbReference>
<dbReference type="AlphaFoldDB" id="A0A1W1VJY1"/>
<reference evidence="8 9" key="1">
    <citation type="submission" date="2017-04" db="EMBL/GenBank/DDBJ databases">
        <authorList>
            <person name="Afonso C.L."/>
            <person name="Miller P.J."/>
            <person name="Scott M.A."/>
            <person name="Spackman E."/>
            <person name="Goraichik I."/>
            <person name="Dimitrov K.M."/>
            <person name="Suarez D.L."/>
            <person name="Swayne D.E."/>
        </authorList>
    </citation>
    <scope>NUCLEOTIDE SEQUENCE [LARGE SCALE GENOMIC DNA]</scope>
    <source>
        <strain evidence="8 9">ToBE</strain>
    </source>
</reference>
<dbReference type="UniPathway" id="UPA00048">
    <property type="reaction ID" value="UER00071"/>
</dbReference>
<dbReference type="InterPro" id="IPR006251">
    <property type="entry name" value="Homoacnase/IPMdehydase_lsu"/>
</dbReference>
<dbReference type="InterPro" id="IPR015931">
    <property type="entry name" value="Acnase/IPM_dHydase_lsu_aba_1/3"/>
</dbReference>
<keyword evidence="9" id="KW-1185">Reference proteome</keyword>
<dbReference type="EC" id="4.2.1.33" evidence="6"/>
<dbReference type="RefSeq" id="WP_084664387.1">
    <property type="nucleotide sequence ID" value="NZ_LT838272.1"/>
</dbReference>
<dbReference type="Gene3D" id="3.30.499.10">
    <property type="entry name" value="Aconitase, domain 3"/>
    <property type="match status" value="2"/>
</dbReference>
<dbReference type="PRINTS" id="PR00415">
    <property type="entry name" value="ACONITASE"/>
</dbReference>
<evidence type="ECO:0000256" key="4">
    <source>
        <dbReference type="ARBA" id="ARBA00023014"/>
    </source>
</evidence>
<dbReference type="NCBIfam" id="TIGR01343">
    <property type="entry name" value="hacA_fam"/>
    <property type="match status" value="1"/>
</dbReference>
<keyword evidence="2 6" id="KW-0479">Metal-binding</keyword>
<dbReference type="InterPro" id="IPR011826">
    <property type="entry name" value="HAcnase/IPMdehydase_lsu_prok"/>
</dbReference>
<dbReference type="HAMAP" id="MF_01027">
    <property type="entry name" value="LeuC_type2"/>
    <property type="match status" value="1"/>
</dbReference>
<dbReference type="GO" id="GO:0046872">
    <property type="term" value="F:metal ion binding"/>
    <property type="evidence" value="ECO:0007669"/>
    <property type="project" value="UniProtKB-KW"/>
</dbReference>
<evidence type="ECO:0000256" key="1">
    <source>
        <dbReference type="ARBA" id="ARBA00022485"/>
    </source>
</evidence>
<dbReference type="InterPro" id="IPR036008">
    <property type="entry name" value="Aconitase_4Fe-4S_dom"/>
</dbReference>
<feature type="binding site" evidence="6">
    <location>
        <position position="301"/>
    </location>
    <ligand>
        <name>[4Fe-4S] cluster</name>
        <dbReference type="ChEBI" id="CHEBI:49883"/>
    </ligand>
</feature>
<dbReference type="Pfam" id="PF00330">
    <property type="entry name" value="Aconitase"/>
    <property type="match status" value="1"/>
</dbReference>